<name>A0A225VIY0_9STRA</name>
<evidence type="ECO:0000313" key="2">
    <source>
        <dbReference type="Proteomes" id="UP000198211"/>
    </source>
</evidence>
<evidence type="ECO:0000313" key="1">
    <source>
        <dbReference type="EMBL" id="OWZ05064.1"/>
    </source>
</evidence>
<proteinExistence type="predicted"/>
<comment type="caution">
    <text evidence="1">The sequence shown here is derived from an EMBL/GenBank/DDBJ whole genome shotgun (WGS) entry which is preliminary data.</text>
</comment>
<dbReference type="AlphaFoldDB" id="A0A225VIY0"/>
<gene>
    <name evidence="1" type="ORF">PHMEG_00022916</name>
</gene>
<keyword evidence="2" id="KW-1185">Reference proteome</keyword>
<dbReference type="EMBL" id="NBNE01004626">
    <property type="protein sequence ID" value="OWZ05064.1"/>
    <property type="molecule type" value="Genomic_DNA"/>
</dbReference>
<dbReference type="Proteomes" id="UP000198211">
    <property type="component" value="Unassembled WGS sequence"/>
</dbReference>
<protein>
    <recommendedName>
        <fullName evidence="3">RxLR effector protein</fullName>
    </recommendedName>
</protein>
<organism evidence="1 2">
    <name type="scientific">Phytophthora megakarya</name>
    <dbReference type="NCBI Taxonomy" id="4795"/>
    <lineage>
        <taxon>Eukaryota</taxon>
        <taxon>Sar</taxon>
        <taxon>Stramenopiles</taxon>
        <taxon>Oomycota</taxon>
        <taxon>Peronosporomycetes</taxon>
        <taxon>Peronosporales</taxon>
        <taxon>Peronosporaceae</taxon>
        <taxon>Phytophthora</taxon>
    </lineage>
</organism>
<accession>A0A225VIY0</accession>
<reference evidence="2" key="1">
    <citation type="submission" date="2017-03" db="EMBL/GenBank/DDBJ databases">
        <title>Phytopthora megakarya and P. palmivora, two closely related causual agents of cacao black pod achieved similar genome size and gene model numbers by different mechanisms.</title>
        <authorList>
            <person name="Ali S."/>
            <person name="Shao J."/>
            <person name="Larry D.J."/>
            <person name="Kronmiller B."/>
            <person name="Shen D."/>
            <person name="Strem M.D."/>
            <person name="Melnick R.L."/>
            <person name="Guiltinan M.J."/>
            <person name="Tyler B.M."/>
            <person name="Meinhardt L.W."/>
            <person name="Bailey B.A."/>
        </authorList>
    </citation>
    <scope>NUCLEOTIDE SEQUENCE [LARGE SCALE GENOMIC DNA]</scope>
    <source>
        <strain evidence="2">zdho120</strain>
    </source>
</reference>
<evidence type="ECO:0008006" key="3">
    <source>
        <dbReference type="Google" id="ProtNLM"/>
    </source>
</evidence>
<sequence>MKNVQLATPNIQRVGAENNRLLRTGEVVDVGTNPGNDLDEQERGFTPIELFRTSKLWYDKMRAFAKMDDVTEKLAFVNGLNNQMFEAIKKSGATPHDLYKKFNIYGKLQTAAKFDDLSYDGNYMLWSSYSLWWREQFKVNSKRVPSV</sequence>